<dbReference type="OrthoDB" id="10255234at2759"/>
<keyword evidence="2" id="KW-1185">Reference proteome</keyword>
<proteinExistence type="predicted"/>
<sequence length="117" mass="12671">MRALREGYGAAVWRRGALHVCAVRWFERRGVPARPTAPPHPAAVRALPPPADMLGAHHRQLIELAFPNDSQGVSAKELVCIHLGLLPAATAVQQARRLAHSVYEFTGENPAVASDLL</sequence>
<evidence type="ECO:0000313" key="2">
    <source>
        <dbReference type="Proteomes" id="UP000838756"/>
    </source>
</evidence>
<gene>
    <name evidence="1" type="primary">jg16304</name>
    <name evidence="1" type="ORF">PAEG_LOCUS18148</name>
</gene>
<dbReference type="Proteomes" id="UP000838756">
    <property type="component" value="Unassembled WGS sequence"/>
</dbReference>
<organism evidence="1 2">
    <name type="scientific">Pararge aegeria aegeria</name>
    <dbReference type="NCBI Taxonomy" id="348720"/>
    <lineage>
        <taxon>Eukaryota</taxon>
        <taxon>Metazoa</taxon>
        <taxon>Ecdysozoa</taxon>
        <taxon>Arthropoda</taxon>
        <taxon>Hexapoda</taxon>
        <taxon>Insecta</taxon>
        <taxon>Pterygota</taxon>
        <taxon>Neoptera</taxon>
        <taxon>Endopterygota</taxon>
        <taxon>Lepidoptera</taxon>
        <taxon>Glossata</taxon>
        <taxon>Ditrysia</taxon>
        <taxon>Papilionoidea</taxon>
        <taxon>Nymphalidae</taxon>
        <taxon>Satyrinae</taxon>
        <taxon>Satyrini</taxon>
        <taxon>Parargina</taxon>
        <taxon>Pararge</taxon>
    </lineage>
</organism>
<dbReference type="AlphaFoldDB" id="A0A8S4RTW9"/>
<accession>A0A8S4RTW9</accession>
<comment type="caution">
    <text evidence="1">The sequence shown here is derived from an EMBL/GenBank/DDBJ whole genome shotgun (WGS) entry which is preliminary data.</text>
</comment>
<name>A0A8S4RTW9_9NEOP</name>
<protein>
    <submittedName>
        <fullName evidence="1">Jg16304 protein</fullName>
    </submittedName>
</protein>
<dbReference type="EMBL" id="CAKXAJ010025589">
    <property type="protein sequence ID" value="CAH2241737.1"/>
    <property type="molecule type" value="Genomic_DNA"/>
</dbReference>
<evidence type="ECO:0000313" key="1">
    <source>
        <dbReference type="EMBL" id="CAH2241737.1"/>
    </source>
</evidence>
<reference evidence="1" key="1">
    <citation type="submission" date="2022-03" db="EMBL/GenBank/DDBJ databases">
        <authorList>
            <person name="Lindestad O."/>
        </authorList>
    </citation>
    <scope>NUCLEOTIDE SEQUENCE</scope>
</reference>